<dbReference type="GO" id="GO:0097150">
    <property type="term" value="P:neuronal stem cell population maintenance"/>
    <property type="evidence" value="ECO:0007669"/>
    <property type="project" value="UniProtKB-ARBA"/>
</dbReference>
<organism evidence="18 19">
    <name type="scientific">Leptobrachium leishanense</name>
    <name type="common">Leishan spiny toad</name>
    <dbReference type="NCBI Taxonomy" id="445787"/>
    <lineage>
        <taxon>Eukaryota</taxon>
        <taxon>Metazoa</taxon>
        <taxon>Chordata</taxon>
        <taxon>Craniata</taxon>
        <taxon>Vertebrata</taxon>
        <taxon>Euteleostomi</taxon>
        <taxon>Amphibia</taxon>
        <taxon>Batrachia</taxon>
        <taxon>Anura</taxon>
        <taxon>Pelobatoidea</taxon>
        <taxon>Megophryidae</taxon>
        <taxon>Leptobrachium</taxon>
    </lineage>
</organism>
<protein>
    <recommendedName>
        <fullName evidence="12">Transcription factor HES-5</fullName>
    </recommendedName>
    <alternativeName>
        <fullName evidence="13">Hairy and enhancer of split 5</fullName>
    </alternativeName>
</protein>
<evidence type="ECO:0000256" key="4">
    <source>
        <dbReference type="ARBA" id="ARBA00022782"/>
    </source>
</evidence>
<dbReference type="Proteomes" id="UP000694569">
    <property type="component" value="Unplaced"/>
</dbReference>
<evidence type="ECO:0000256" key="6">
    <source>
        <dbReference type="ARBA" id="ARBA00023015"/>
    </source>
</evidence>
<dbReference type="Ensembl" id="ENSLLET00000015839.1">
    <property type="protein sequence ID" value="ENSLLEP00000015254.1"/>
    <property type="gene ID" value="ENSLLEG00000009715.1"/>
</dbReference>
<dbReference type="PROSITE" id="PS50888">
    <property type="entry name" value="BHLH"/>
    <property type="match status" value="1"/>
</dbReference>
<keyword evidence="9" id="KW-0539">Nucleus</keyword>
<feature type="signal peptide" evidence="15">
    <location>
        <begin position="1"/>
        <end position="24"/>
    </location>
</feature>
<dbReference type="PANTHER" id="PTHR10985">
    <property type="entry name" value="BASIC HELIX-LOOP-HELIX TRANSCRIPTION FACTOR, HES-RELATED"/>
    <property type="match status" value="1"/>
</dbReference>
<dbReference type="GO" id="GO:0048513">
    <property type="term" value="P:animal organ development"/>
    <property type="evidence" value="ECO:0007669"/>
    <property type="project" value="UniProtKB-ARBA"/>
</dbReference>
<evidence type="ECO:0000256" key="9">
    <source>
        <dbReference type="ARBA" id="ARBA00023242"/>
    </source>
</evidence>
<dbReference type="GeneTree" id="ENSGT00940000163190"/>
<dbReference type="GO" id="GO:0045596">
    <property type="term" value="P:negative regulation of cell differentiation"/>
    <property type="evidence" value="ECO:0007669"/>
    <property type="project" value="UniProtKB-ARBA"/>
</dbReference>
<evidence type="ECO:0000256" key="5">
    <source>
        <dbReference type="ARBA" id="ARBA00022902"/>
    </source>
</evidence>
<evidence type="ECO:0000256" key="3">
    <source>
        <dbReference type="ARBA" id="ARBA00022491"/>
    </source>
</evidence>
<evidence type="ECO:0000256" key="12">
    <source>
        <dbReference type="ARBA" id="ARBA00072975"/>
    </source>
</evidence>
<evidence type="ECO:0000256" key="13">
    <source>
        <dbReference type="ARBA" id="ARBA00081413"/>
    </source>
</evidence>
<dbReference type="OrthoDB" id="6085656at2759"/>
<evidence type="ECO:0000256" key="11">
    <source>
        <dbReference type="ARBA" id="ARBA00060201"/>
    </source>
</evidence>
<dbReference type="GO" id="GO:0046983">
    <property type="term" value="F:protein dimerization activity"/>
    <property type="evidence" value="ECO:0007669"/>
    <property type="project" value="InterPro"/>
</dbReference>
<comment type="subunit">
    <text evidence="10">Transcription repression requires formation of a complex with a corepressor protein of the Groucho/TLE family.</text>
</comment>
<reference evidence="18" key="1">
    <citation type="submission" date="2025-08" db="UniProtKB">
        <authorList>
            <consortium name="Ensembl"/>
        </authorList>
    </citation>
    <scope>IDENTIFICATION</scope>
</reference>
<feature type="domain" description="Orange" evidence="17">
    <location>
        <begin position="168"/>
        <end position="200"/>
    </location>
</feature>
<evidence type="ECO:0000256" key="8">
    <source>
        <dbReference type="ARBA" id="ARBA00023163"/>
    </source>
</evidence>
<keyword evidence="8" id="KW-0804">Transcription</keyword>
<feature type="compositionally biased region" description="Polar residues" evidence="14">
    <location>
        <begin position="220"/>
        <end position="235"/>
    </location>
</feature>
<accession>A0A8C5MM36</accession>
<comment type="function">
    <text evidence="11">Transcriptional repressor of genes that require a bHLH protein for their transcription. Plays an important role as neurogenesis negative regulator.</text>
</comment>
<keyword evidence="5" id="KW-0524">Neurogenesis</keyword>
<evidence type="ECO:0000256" key="2">
    <source>
        <dbReference type="ARBA" id="ARBA00022473"/>
    </source>
</evidence>
<proteinExistence type="predicted"/>
<dbReference type="FunFam" id="4.10.280.10:FF:000033">
    <property type="entry name" value="Transcription factor HES-5"/>
    <property type="match status" value="1"/>
</dbReference>
<evidence type="ECO:0000313" key="19">
    <source>
        <dbReference type="Proteomes" id="UP000694569"/>
    </source>
</evidence>
<evidence type="ECO:0000256" key="10">
    <source>
        <dbReference type="ARBA" id="ARBA00023791"/>
    </source>
</evidence>
<dbReference type="SMART" id="SM00353">
    <property type="entry name" value="HLH"/>
    <property type="match status" value="1"/>
</dbReference>
<keyword evidence="19" id="KW-1185">Reference proteome</keyword>
<evidence type="ECO:0000256" key="14">
    <source>
        <dbReference type="SAM" id="MobiDB-lite"/>
    </source>
</evidence>
<dbReference type="GO" id="GO:0005634">
    <property type="term" value="C:nucleus"/>
    <property type="evidence" value="ECO:0007669"/>
    <property type="project" value="UniProtKB-SubCell"/>
</dbReference>
<dbReference type="CDD" id="cd11461">
    <property type="entry name" value="bHLH-O_HES5"/>
    <property type="match status" value="1"/>
</dbReference>
<dbReference type="InterPro" id="IPR011598">
    <property type="entry name" value="bHLH_dom"/>
</dbReference>
<dbReference type="Gene3D" id="4.10.280.10">
    <property type="entry name" value="Helix-loop-helix DNA-binding domain"/>
    <property type="match status" value="1"/>
</dbReference>
<evidence type="ECO:0000256" key="1">
    <source>
        <dbReference type="ARBA" id="ARBA00004123"/>
    </source>
</evidence>
<dbReference type="SUPFAM" id="SSF47459">
    <property type="entry name" value="HLH, helix-loop-helix DNA-binding domain"/>
    <property type="match status" value="1"/>
</dbReference>
<dbReference type="InterPro" id="IPR003650">
    <property type="entry name" value="Orange_dom"/>
</dbReference>
<evidence type="ECO:0000256" key="15">
    <source>
        <dbReference type="SAM" id="SignalP"/>
    </source>
</evidence>
<feature type="chain" id="PRO_5034474569" description="Transcription factor HES-5" evidence="15">
    <location>
        <begin position="25"/>
        <end position="241"/>
    </location>
</feature>
<dbReference type="AlphaFoldDB" id="A0A8C5MM36"/>
<evidence type="ECO:0000259" key="16">
    <source>
        <dbReference type="PROSITE" id="PS50888"/>
    </source>
</evidence>
<sequence length="241" mass="28072">MLFLLSSFFFFFFILLVLYHALRSVGNSTRQNTCLSAQASSYKYTGGFIRDVLLVFRCKTVKISSNKQGNVIIMAPHVYILQDTAKATVGMKTNKIRKPVIEKMRRDRINSSIEKLRVLLEKDIQLHHPHSKLEKADILEMAVSYLQQQRRRQTNDVHFCPKSGPDSYYQGYYMCLKETMGFLHKQEPEMCMQEKSLSHLIIEKNATRSELYSPVFPSKTVSQLRPSRPTSQNAKQIWRPW</sequence>
<dbReference type="GO" id="GO:0000122">
    <property type="term" value="P:negative regulation of transcription by RNA polymerase II"/>
    <property type="evidence" value="ECO:0007669"/>
    <property type="project" value="UniProtKB-ARBA"/>
</dbReference>
<dbReference type="Pfam" id="PF00010">
    <property type="entry name" value="HLH"/>
    <property type="match status" value="1"/>
</dbReference>
<keyword evidence="15" id="KW-0732">Signal</keyword>
<dbReference type="GO" id="GO:0003677">
    <property type="term" value="F:DNA binding"/>
    <property type="evidence" value="ECO:0007669"/>
    <property type="project" value="UniProtKB-KW"/>
</dbReference>
<dbReference type="PROSITE" id="PS51054">
    <property type="entry name" value="ORANGE"/>
    <property type="match status" value="1"/>
</dbReference>
<dbReference type="InterPro" id="IPR036638">
    <property type="entry name" value="HLH_DNA-bd_sf"/>
</dbReference>
<dbReference type="GO" id="GO:0030154">
    <property type="term" value="P:cell differentiation"/>
    <property type="evidence" value="ECO:0007669"/>
    <property type="project" value="UniProtKB-KW"/>
</dbReference>
<evidence type="ECO:0000256" key="7">
    <source>
        <dbReference type="ARBA" id="ARBA00023125"/>
    </source>
</evidence>
<dbReference type="GO" id="GO:0007399">
    <property type="term" value="P:nervous system development"/>
    <property type="evidence" value="ECO:0007669"/>
    <property type="project" value="UniProtKB-KW"/>
</dbReference>
<evidence type="ECO:0000259" key="17">
    <source>
        <dbReference type="PROSITE" id="PS51054"/>
    </source>
</evidence>
<keyword evidence="3" id="KW-0678">Repressor</keyword>
<evidence type="ECO:0000313" key="18">
    <source>
        <dbReference type="Ensembl" id="ENSLLEP00000015254.1"/>
    </source>
</evidence>
<feature type="region of interest" description="Disordered" evidence="14">
    <location>
        <begin position="220"/>
        <end position="241"/>
    </location>
</feature>
<name>A0A8C5MM36_9ANUR</name>
<feature type="domain" description="BHLH" evidence="16">
    <location>
        <begin position="93"/>
        <end position="149"/>
    </location>
</feature>
<keyword evidence="4" id="KW-0221">Differentiation</keyword>
<keyword evidence="2" id="KW-0217">Developmental protein</keyword>
<reference evidence="18" key="2">
    <citation type="submission" date="2025-09" db="UniProtKB">
        <authorList>
            <consortium name="Ensembl"/>
        </authorList>
    </citation>
    <scope>IDENTIFICATION</scope>
</reference>
<keyword evidence="7" id="KW-0238">DNA-binding</keyword>
<keyword evidence="6" id="KW-0805">Transcription regulation</keyword>
<comment type="subcellular location">
    <subcellularLocation>
        <location evidence="1">Nucleus</location>
    </subcellularLocation>
</comment>
<dbReference type="InterPro" id="IPR050370">
    <property type="entry name" value="HES_HEY"/>
</dbReference>